<keyword evidence="6" id="KW-1185">Reference proteome</keyword>
<reference evidence="6" key="1">
    <citation type="submission" date="2023-05" db="EMBL/GenBank/DDBJ databases">
        <title>Draft genome of Pseudofrankia sp. BMG5.37.</title>
        <authorList>
            <person name="Gtari M."/>
            <person name="Ghodhbane F."/>
            <person name="Sbissi I."/>
        </authorList>
    </citation>
    <scope>NUCLEOTIDE SEQUENCE [LARGE SCALE GENOMIC DNA]</scope>
    <source>
        <strain evidence="6">BMG 814</strain>
    </source>
</reference>
<dbReference type="InterPro" id="IPR020845">
    <property type="entry name" value="AMP-binding_CS"/>
</dbReference>
<dbReference type="InterPro" id="IPR042099">
    <property type="entry name" value="ANL_N_sf"/>
</dbReference>
<dbReference type="NCBIfam" id="NF005801">
    <property type="entry name" value="PRK07656.1"/>
    <property type="match status" value="1"/>
</dbReference>
<dbReference type="Pfam" id="PF00501">
    <property type="entry name" value="AMP-binding"/>
    <property type="match status" value="1"/>
</dbReference>
<proteinExistence type="inferred from homology"/>
<dbReference type="Gene3D" id="3.40.50.12780">
    <property type="entry name" value="N-terminal domain of ligase-like"/>
    <property type="match status" value="1"/>
</dbReference>
<keyword evidence="2 5" id="KW-0436">Ligase</keyword>
<name>A0ABT9I8N5_9ACTN</name>
<evidence type="ECO:0000313" key="6">
    <source>
        <dbReference type="Proteomes" id="UP001233673"/>
    </source>
</evidence>
<dbReference type="PANTHER" id="PTHR43201">
    <property type="entry name" value="ACYL-COA SYNTHETASE"/>
    <property type="match status" value="1"/>
</dbReference>
<organism evidence="5 6">
    <name type="scientific">Blastococcus carthaginiensis</name>
    <dbReference type="NCBI Taxonomy" id="3050034"/>
    <lineage>
        <taxon>Bacteria</taxon>
        <taxon>Bacillati</taxon>
        <taxon>Actinomycetota</taxon>
        <taxon>Actinomycetes</taxon>
        <taxon>Geodermatophilales</taxon>
        <taxon>Geodermatophilaceae</taxon>
        <taxon>Blastococcus</taxon>
    </lineage>
</organism>
<dbReference type="InterPro" id="IPR000873">
    <property type="entry name" value="AMP-dep_synth/lig_dom"/>
</dbReference>
<evidence type="ECO:0000256" key="1">
    <source>
        <dbReference type="ARBA" id="ARBA00006432"/>
    </source>
</evidence>
<comment type="caution">
    <text evidence="5">The sequence shown here is derived from an EMBL/GenBank/DDBJ whole genome shotgun (WGS) entry which is preliminary data.</text>
</comment>
<sequence>MGPPVSLPITGNTVPALLRRTAAVQGDAAAVVCGDVRWTYADLLEQVRTVAASLLSRGVRPGDRVAVWAPNSERWVAAALALQYVGVAVVPVNTRYKGEEARDLLERTGAVALLTESGFLGLDYAAMLGADGSTPVPGLPALRLLVELGDAPSPGAVGWTELTSAVDDAQRAAADAAADAVTPEAVDAIIFTSGTTGRPKGAMLTQGQLLHVFGLYARGLGVGPDDRTIAANPFFHSFGYAAGILTCLIAGATLCPLAIADPAQMLALVERERITWLPGPPTIYAMLMDSPARTGTDTSSLRLAVTGASVVPGELVRRMRSDLGFRQVLTAYGLTESSGTVTMCSLDDPDEVIEQTSGRPLPGVEVEIRDPSGALCPAGVAGEICTRGPNVMLGYLDDFEATAAAIDEDGWLRTGDVGYLDEAGLLHITDRLKDMFIVGGFNAYPAEIERLLTQHPAVSQAAVIGIPDPRLGEVGRAYVIPRRGMQLTAEELITWCRANMANYKVPRSVVITDDLPRNAAGKISKLHLRGTAQ</sequence>
<comment type="similarity">
    <text evidence="1">Belongs to the ATP-dependent AMP-binding enzyme family.</text>
</comment>
<dbReference type="PROSITE" id="PS00455">
    <property type="entry name" value="AMP_BINDING"/>
    <property type="match status" value="1"/>
</dbReference>
<feature type="domain" description="AMP-dependent synthetase/ligase" evidence="3">
    <location>
        <begin position="18"/>
        <end position="396"/>
    </location>
</feature>
<evidence type="ECO:0000259" key="3">
    <source>
        <dbReference type="Pfam" id="PF00501"/>
    </source>
</evidence>
<dbReference type="SUPFAM" id="SSF56801">
    <property type="entry name" value="Acetyl-CoA synthetase-like"/>
    <property type="match status" value="1"/>
</dbReference>
<accession>A0ABT9I8N5</accession>
<dbReference type="Pfam" id="PF13193">
    <property type="entry name" value="AMP-binding_C"/>
    <property type="match status" value="1"/>
</dbReference>
<evidence type="ECO:0000313" key="5">
    <source>
        <dbReference type="EMBL" id="MDP5181937.1"/>
    </source>
</evidence>
<evidence type="ECO:0000256" key="2">
    <source>
        <dbReference type="ARBA" id="ARBA00022598"/>
    </source>
</evidence>
<dbReference type="EMBL" id="JASNFN010000003">
    <property type="protein sequence ID" value="MDP5181937.1"/>
    <property type="molecule type" value="Genomic_DNA"/>
</dbReference>
<dbReference type="InterPro" id="IPR025110">
    <property type="entry name" value="AMP-bd_C"/>
</dbReference>
<dbReference type="RefSeq" id="WP_305998644.1">
    <property type="nucleotide sequence ID" value="NZ_JASNFN010000003.1"/>
</dbReference>
<dbReference type="GO" id="GO:0016874">
    <property type="term" value="F:ligase activity"/>
    <property type="evidence" value="ECO:0007669"/>
    <property type="project" value="UniProtKB-KW"/>
</dbReference>
<dbReference type="Gene3D" id="3.30.300.30">
    <property type="match status" value="1"/>
</dbReference>
<protein>
    <submittedName>
        <fullName evidence="5">FadD3 family acyl-CoA ligase</fullName>
    </submittedName>
</protein>
<feature type="domain" description="AMP-binding enzyme C-terminal" evidence="4">
    <location>
        <begin position="447"/>
        <end position="522"/>
    </location>
</feature>
<dbReference type="InterPro" id="IPR045851">
    <property type="entry name" value="AMP-bd_C_sf"/>
</dbReference>
<evidence type="ECO:0000259" key="4">
    <source>
        <dbReference type="Pfam" id="PF13193"/>
    </source>
</evidence>
<gene>
    <name evidence="5" type="ORF">QOZ88_04750</name>
</gene>
<dbReference type="Proteomes" id="UP001233673">
    <property type="component" value="Unassembled WGS sequence"/>
</dbReference>
<dbReference type="PANTHER" id="PTHR43201:SF5">
    <property type="entry name" value="MEDIUM-CHAIN ACYL-COA LIGASE ACSF2, MITOCHONDRIAL"/>
    <property type="match status" value="1"/>
</dbReference>